<evidence type="ECO:0000256" key="7">
    <source>
        <dbReference type="ARBA" id="ARBA00023264"/>
    </source>
</evidence>
<dbReference type="PANTHER" id="PTHR30100">
    <property type="entry name" value="FATTY ACID/PHOSPHOLIPID SYNTHESIS PROTEIN PLSX"/>
    <property type="match status" value="1"/>
</dbReference>
<evidence type="ECO:0000313" key="11">
    <source>
        <dbReference type="EMBL" id="UZE94697.1"/>
    </source>
</evidence>
<evidence type="ECO:0000256" key="1">
    <source>
        <dbReference type="ARBA" id="ARBA00001232"/>
    </source>
</evidence>
<dbReference type="Proteomes" id="UP001163739">
    <property type="component" value="Chromosome"/>
</dbReference>
<evidence type="ECO:0000256" key="5">
    <source>
        <dbReference type="ARBA" id="ARBA00023098"/>
    </source>
</evidence>
<keyword evidence="11" id="KW-0012">Acyltransferase</keyword>
<dbReference type="EMBL" id="CP100390">
    <property type="protein sequence ID" value="UZE94697.1"/>
    <property type="molecule type" value="Genomic_DNA"/>
</dbReference>
<protein>
    <recommendedName>
        <fullName evidence="8 10">Phosphate acyltransferase</fullName>
        <ecNumber evidence="8 10">2.3.1.274</ecNumber>
    </recommendedName>
    <alternativeName>
        <fullName evidence="10">Acyl-ACP phosphotransacylase</fullName>
    </alternativeName>
    <alternativeName>
        <fullName evidence="10">Acyl-[acyl-carrier-protein]--phosphate acyltransferase</fullName>
    </alternativeName>
    <alternativeName>
        <fullName evidence="10">Phosphate-acyl-ACP acyltransferase</fullName>
    </alternativeName>
</protein>
<organism evidence="11 12">
    <name type="scientific">Alkalimarinus alittae</name>
    <dbReference type="NCBI Taxonomy" id="2961619"/>
    <lineage>
        <taxon>Bacteria</taxon>
        <taxon>Pseudomonadati</taxon>
        <taxon>Pseudomonadota</taxon>
        <taxon>Gammaproteobacteria</taxon>
        <taxon>Alteromonadales</taxon>
        <taxon>Alteromonadaceae</taxon>
        <taxon>Alkalimarinus</taxon>
    </lineage>
</organism>
<dbReference type="SUPFAM" id="SSF53659">
    <property type="entry name" value="Isocitrate/Isopropylmalate dehydrogenase-like"/>
    <property type="match status" value="1"/>
</dbReference>
<name>A0ABY6MY35_9ALTE</name>
<evidence type="ECO:0000256" key="4">
    <source>
        <dbReference type="ARBA" id="ARBA00022679"/>
    </source>
</evidence>
<dbReference type="NCBIfam" id="TIGR00182">
    <property type="entry name" value="plsX"/>
    <property type="match status" value="1"/>
</dbReference>
<comment type="subcellular location">
    <subcellularLocation>
        <location evidence="10">Cytoplasm</location>
    </subcellularLocation>
    <text evidence="10">Associated with the membrane possibly through PlsY.</text>
</comment>
<evidence type="ECO:0000256" key="3">
    <source>
        <dbReference type="ARBA" id="ARBA00022516"/>
    </source>
</evidence>
<dbReference type="EC" id="2.3.1.274" evidence="8 10"/>
<keyword evidence="7 10" id="KW-1208">Phospholipid metabolism</keyword>
<gene>
    <name evidence="10 11" type="primary">plsX</name>
    <name evidence="11" type="ORF">NKI27_11455</name>
</gene>
<dbReference type="HAMAP" id="MF_00019">
    <property type="entry name" value="PlsX"/>
    <property type="match status" value="1"/>
</dbReference>
<accession>A0ABY6MY35</accession>
<keyword evidence="4 10" id="KW-0808">Transferase</keyword>
<keyword evidence="5 10" id="KW-0443">Lipid metabolism</keyword>
<dbReference type="GO" id="GO:0043811">
    <property type="term" value="F:phosphate:acyl-[acyl carrier protein] acyltransferase activity"/>
    <property type="evidence" value="ECO:0007669"/>
    <property type="project" value="UniProtKB-EC"/>
</dbReference>
<sequence>MSLLTTNTALVGRVTVAVDAMGGDFAPQATVIAALESLKRNEALSIILVGDQSKLEALLYLNFDKNTPLSGDMPIVSEVPDNPPLAPHLKTLFTAYKESGRLIIHHAPDVVLMSDRPSRALRRKQNSSMAIALQLVKDGVAGGCVSAGNTGALMLLGRSILGMCPGIDRPAITKKLPAPKGSCYVLDLGANVDSTAEHLYQFGLMGSILVETLEGIDKPRVALINVGEEEIKGSEQVRLASSMLVECDGINYVGYIEGSDLFNDVADVVVCDGFVGNIALKTGEGVAKLLYQSLFRIFEAHWYTRILGKLVIPLFRRLLKKIDPAKHNGALFIGLQGVVVKSHGNADAEAFSCAIDQAFNEVERKVPDMINSRLDELLF</sequence>
<comment type="similarity">
    <text evidence="10">Belongs to the PlsX family.</text>
</comment>
<dbReference type="InterPro" id="IPR012281">
    <property type="entry name" value="Phospholipid_synth_PlsX-like"/>
</dbReference>
<keyword evidence="2 10" id="KW-0963">Cytoplasm</keyword>
<dbReference type="RefSeq" id="WP_265046190.1">
    <property type="nucleotide sequence ID" value="NZ_CP100390.1"/>
</dbReference>
<comment type="catalytic activity">
    <reaction evidence="1 10">
        <text>a fatty acyl-[ACP] + phosphate = an acyl phosphate + holo-[ACP]</text>
        <dbReference type="Rhea" id="RHEA:42292"/>
        <dbReference type="Rhea" id="RHEA-COMP:9685"/>
        <dbReference type="Rhea" id="RHEA-COMP:14125"/>
        <dbReference type="ChEBI" id="CHEBI:43474"/>
        <dbReference type="ChEBI" id="CHEBI:59918"/>
        <dbReference type="ChEBI" id="CHEBI:64479"/>
        <dbReference type="ChEBI" id="CHEBI:138651"/>
        <dbReference type="EC" id="2.3.1.274"/>
    </reaction>
</comment>
<evidence type="ECO:0000256" key="9">
    <source>
        <dbReference type="ARBA" id="ARBA00046608"/>
    </source>
</evidence>
<comment type="pathway">
    <text evidence="10">Lipid metabolism; phospholipid metabolism.</text>
</comment>
<evidence type="ECO:0000256" key="8">
    <source>
        <dbReference type="ARBA" id="ARBA00024069"/>
    </source>
</evidence>
<comment type="subunit">
    <text evidence="9 10">Homodimer. Probably interacts with PlsY.</text>
</comment>
<evidence type="ECO:0000256" key="2">
    <source>
        <dbReference type="ARBA" id="ARBA00022490"/>
    </source>
</evidence>
<keyword evidence="12" id="KW-1185">Reference proteome</keyword>
<evidence type="ECO:0000313" key="12">
    <source>
        <dbReference type="Proteomes" id="UP001163739"/>
    </source>
</evidence>
<reference evidence="11" key="1">
    <citation type="submission" date="2022-06" db="EMBL/GenBank/DDBJ databases">
        <title>Alkalimarinus sp. nov., isolated from gut of a Alitta virens.</title>
        <authorList>
            <person name="Yang A.I."/>
            <person name="Shin N.-R."/>
        </authorList>
    </citation>
    <scope>NUCLEOTIDE SEQUENCE</scope>
    <source>
        <strain evidence="11">A2M4</strain>
    </source>
</reference>
<comment type="function">
    <text evidence="10">Catalyzes the reversible formation of acyl-phosphate (acyl-PO(4)) from acyl-[acyl-carrier-protein] (acyl-ACP). This enzyme utilizes acyl-ACP as fatty acyl donor, but not acyl-CoA.</text>
</comment>
<evidence type="ECO:0000256" key="10">
    <source>
        <dbReference type="HAMAP-Rule" id="MF_00019"/>
    </source>
</evidence>
<keyword evidence="3 10" id="KW-0444">Lipid biosynthesis</keyword>
<proteinExistence type="inferred from homology"/>
<evidence type="ECO:0000256" key="6">
    <source>
        <dbReference type="ARBA" id="ARBA00023209"/>
    </source>
</evidence>
<dbReference type="InterPro" id="IPR003664">
    <property type="entry name" value="FA_synthesis"/>
</dbReference>
<keyword evidence="6 10" id="KW-0594">Phospholipid biosynthesis</keyword>
<dbReference type="Pfam" id="PF02504">
    <property type="entry name" value="FA_synthesis"/>
    <property type="match status" value="2"/>
</dbReference>
<dbReference type="PIRSF" id="PIRSF002465">
    <property type="entry name" value="Phsphlp_syn_PlsX"/>
    <property type="match status" value="1"/>
</dbReference>
<dbReference type="Gene3D" id="3.40.718.10">
    <property type="entry name" value="Isopropylmalate Dehydrogenase"/>
    <property type="match status" value="1"/>
</dbReference>
<dbReference type="PANTHER" id="PTHR30100:SF1">
    <property type="entry name" value="PHOSPHATE ACYLTRANSFERASE"/>
    <property type="match status" value="1"/>
</dbReference>